<feature type="domain" description="Peptidase M14" evidence="3">
    <location>
        <begin position="1"/>
        <end position="118"/>
    </location>
</feature>
<comment type="caution">
    <text evidence="2">Lacks conserved residue(s) required for the propagation of feature annotation.</text>
</comment>
<name>A0A0N8JZK4_SCLFO</name>
<dbReference type="GO" id="GO:0006518">
    <property type="term" value="P:peptide metabolic process"/>
    <property type="evidence" value="ECO:0007669"/>
    <property type="project" value="TreeGrafter"/>
</dbReference>
<gene>
    <name evidence="4" type="ORF">Z043_111651</name>
</gene>
<dbReference type="PROSITE" id="PS52035">
    <property type="entry name" value="PEPTIDASE_M14"/>
    <property type="match status" value="1"/>
</dbReference>
<dbReference type="GO" id="GO:0005615">
    <property type="term" value="C:extracellular space"/>
    <property type="evidence" value="ECO:0007669"/>
    <property type="project" value="TreeGrafter"/>
</dbReference>
<dbReference type="EMBL" id="JARO02003884">
    <property type="protein sequence ID" value="KPP69585.1"/>
    <property type="molecule type" value="Genomic_DNA"/>
</dbReference>
<dbReference type="InterPro" id="IPR057246">
    <property type="entry name" value="CARBOXYPEPT_ZN_1"/>
</dbReference>
<accession>A0A0N8JZK4</accession>
<dbReference type="SUPFAM" id="SSF53187">
    <property type="entry name" value="Zn-dependent exopeptidases"/>
    <property type="match status" value="1"/>
</dbReference>
<dbReference type="PANTHER" id="PTHR11532:SF92">
    <property type="entry name" value="CARBOXYPEPTIDASE E"/>
    <property type="match status" value="1"/>
</dbReference>
<dbReference type="GO" id="GO:0008270">
    <property type="term" value="F:zinc ion binding"/>
    <property type="evidence" value="ECO:0007669"/>
    <property type="project" value="InterPro"/>
</dbReference>
<reference evidence="4 5" key="1">
    <citation type="submission" date="2015-08" db="EMBL/GenBank/DDBJ databases">
        <title>The genome of the Asian arowana (Scleropages formosus).</title>
        <authorList>
            <person name="Tan M.H."/>
            <person name="Gan H.M."/>
            <person name="Croft L.J."/>
            <person name="Austin C.M."/>
        </authorList>
    </citation>
    <scope>NUCLEOTIDE SEQUENCE [LARGE SCALE GENOMIC DNA]</scope>
    <source>
        <strain evidence="4">Aro1</strain>
    </source>
</reference>
<dbReference type="InterPro" id="IPR000834">
    <property type="entry name" value="Peptidase_M14"/>
</dbReference>
<evidence type="ECO:0000313" key="4">
    <source>
        <dbReference type="EMBL" id="KPP69585.1"/>
    </source>
</evidence>
<dbReference type="Pfam" id="PF00246">
    <property type="entry name" value="Peptidase_M14"/>
    <property type="match status" value="1"/>
</dbReference>
<evidence type="ECO:0000259" key="3">
    <source>
        <dbReference type="PROSITE" id="PS52035"/>
    </source>
</evidence>
<evidence type="ECO:0000256" key="2">
    <source>
        <dbReference type="PROSITE-ProRule" id="PRU01379"/>
    </source>
</evidence>
<dbReference type="Proteomes" id="UP000034805">
    <property type="component" value="Unassembled WGS sequence"/>
</dbReference>
<proteinExistence type="inferred from homology"/>
<comment type="caution">
    <text evidence="4">The sequence shown here is derived from an EMBL/GenBank/DDBJ whole genome shotgun (WGS) entry which is preliminary data.</text>
</comment>
<sequence>MVSVSFVWLACGQRHMSEPEFKYIGNMHGNEAVGRELLIYLAQHLCNEYQRGNDTIIDLIHSTRIHIMPSMNPDGFEKAASQLVTHSSRALPRKTGTPLISRPAPPAGQTWNFTKWTL</sequence>
<dbReference type="AlphaFoldDB" id="A0A0N8JZK4"/>
<dbReference type="Gene3D" id="3.40.630.10">
    <property type="entry name" value="Zn peptidases"/>
    <property type="match status" value="1"/>
</dbReference>
<dbReference type="PANTHER" id="PTHR11532">
    <property type="entry name" value="PROTEASE M14 CARBOXYPEPTIDASE"/>
    <property type="match status" value="1"/>
</dbReference>
<evidence type="ECO:0000256" key="1">
    <source>
        <dbReference type="ARBA" id="ARBA00005988"/>
    </source>
</evidence>
<comment type="similarity">
    <text evidence="1 2">Belongs to the peptidase M14 family.</text>
</comment>
<dbReference type="PROSITE" id="PS00132">
    <property type="entry name" value="CARBOXYPEPT_ZN_1"/>
    <property type="match status" value="1"/>
</dbReference>
<dbReference type="GO" id="GO:0004181">
    <property type="term" value="F:metallocarboxypeptidase activity"/>
    <property type="evidence" value="ECO:0007669"/>
    <property type="project" value="InterPro"/>
</dbReference>
<dbReference type="GO" id="GO:0016485">
    <property type="term" value="P:protein processing"/>
    <property type="evidence" value="ECO:0007669"/>
    <property type="project" value="TreeGrafter"/>
</dbReference>
<evidence type="ECO:0000313" key="5">
    <source>
        <dbReference type="Proteomes" id="UP000034805"/>
    </source>
</evidence>
<organism evidence="4 5">
    <name type="scientific">Scleropages formosus</name>
    <name type="common">Asian bonytongue</name>
    <name type="synonym">Osteoglossum formosum</name>
    <dbReference type="NCBI Taxonomy" id="113540"/>
    <lineage>
        <taxon>Eukaryota</taxon>
        <taxon>Metazoa</taxon>
        <taxon>Chordata</taxon>
        <taxon>Craniata</taxon>
        <taxon>Vertebrata</taxon>
        <taxon>Euteleostomi</taxon>
        <taxon>Actinopterygii</taxon>
        <taxon>Neopterygii</taxon>
        <taxon>Teleostei</taxon>
        <taxon>Osteoglossocephala</taxon>
        <taxon>Osteoglossomorpha</taxon>
        <taxon>Osteoglossiformes</taxon>
        <taxon>Osteoglossidae</taxon>
        <taxon>Scleropages</taxon>
    </lineage>
</organism>
<dbReference type="InterPro" id="IPR050753">
    <property type="entry name" value="Peptidase_M14_domain"/>
</dbReference>
<protein>
    <recommendedName>
        <fullName evidence="3">Peptidase M14 domain-containing protein</fullName>
    </recommendedName>
</protein>